<dbReference type="InterPro" id="IPR014757">
    <property type="entry name" value="Tscrpt_reg_IclR_C"/>
</dbReference>
<protein>
    <submittedName>
        <fullName evidence="6">IclR family transcriptional regulator</fullName>
    </submittedName>
</protein>
<evidence type="ECO:0000259" key="4">
    <source>
        <dbReference type="PROSITE" id="PS51077"/>
    </source>
</evidence>
<reference evidence="6 7" key="1">
    <citation type="submission" date="2018-11" db="EMBL/GenBank/DDBJ databases">
        <title>Sequencing the genomes of 1000 actinobacteria strains.</title>
        <authorList>
            <person name="Klenk H.-P."/>
        </authorList>
    </citation>
    <scope>NUCLEOTIDE SEQUENCE [LARGE SCALE GENOMIC DNA]</scope>
    <source>
        <strain evidence="6 7">DSM 44348</strain>
    </source>
</reference>
<evidence type="ECO:0000256" key="1">
    <source>
        <dbReference type="ARBA" id="ARBA00023015"/>
    </source>
</evidence>
<dbReference type="InterPro" id="IPR036390">
    <property type="entry name" value="WH_DNA-bd_sf"/>
</dbReference>
<keyword evidence="1" id="KW-0805">Transcription regulation</keyword>
<evidence type="ECO:0000313" key="7">
    <source>
        <dbReference type="Proteomes" id="UP000274843"/>
    </source>
</evidence>
<dbReference type="PANTHER" id="PTHR30136:SF24">
    <property type="entry name" value="HTH-TYPE TRANSCRIPTIONAL REPRESSOR ALLR"/>
    <property type="match status" value="1"/>
</dbReference>
<dbReference type="InterPro" id="IPR050707">
    <property type="entry name" value="HTH_MetabolicPath_Reg"/>
</dbReference>
<dbReference type="InterPro" id="IPR029016">
    <property type="entry name" value="GAF-like_dom_sf"/>
</dbReference>
<proteinExistence type="predicted"/>
<sequence length="270" mass="29247">MGHHDPMCPAHRDDGEITALGRASLILKQFRGAELPVSAAAVARSTGLPRATAHRMLRELVRVGLLERVGTAFRPGLLLFELGQLVPQPRSLHEAARKHMAVLHEATGHNVGLAVEQDGEVVHVEILRGERAPRLPLRTGGRWPAHASCSGKVMLAFGPPAHVDRTLAKPLKRLTPRTITDPDALRAELERVRRARVAFDRQESFRDVTGVASPVFGPDGTVLAALSISGMAGRINLSRVDAAVRTTALAVTRELEMAESVVRPVLAPRR</sequence>
<accession>A0A3N2GPL2</accession>
<keyword evidence="2" id="KW-0238">DNA-binding</keyword>
<evidence type="ECO:0000259" key="5">
    <source>
        <dbReference type="PROSITE" id="PS51078"/>
    </source>
</evidence>
<dbReference type="Proteomes" id="UP000274843">
    <property type="component" value="Unassembled WGS sequence"/>
</dbReference>
<dbReference type="SMART" id="SM00346">
    <property type="entry name" value="HTH_ICLR"/>
    <property type="match status" value="1"/>
</dbReference>
<dbReference type="InterPro" id="IPR005471">
    <property type="entry name" value="Tscrpt_reg_IclR_N"/>
</dbReference>
<dbReference type="InterPro" id="IPR036388">
    <property type="entry name" value="WH-like_DNA-bd_sf"/>
</dbReference>
<dbReference type="GO" id="GO:0045892">
    <property type="term" value="P:negative regulation of DNA-templated transcription"/>
    <property type="evidence" value="ECO:0007669"/>
    <property type="project" value="TreeGrafter"/>
</dbReference>
<feature type="domain" description="IclR-ED" evidence="5">
    <location>
        <begin position="78"/>
        <end position="261"/>
    </location>
</feature>
<gene>
    <name evidence="6" type="ORF">EDD35_0849</name>
</gene>
<evidence type="ECO:0000313" key="6">
    <source>
        <dbReference type="EMBL" id="ROS38566.1"/>
    </source>
</evidence>
<dbReference type="PANTHER" id="PTHR30136">
    <property type="entry name" value="HELIX-TURN-HELIX TRANSCRIPTIONAL REGULATOR, ICLR FAMILY"/>
    <property type="match status" value="1"/>
</dbReference>
<dbReference type="Gene3D" id="1.10.10.10">
    <property type="entry name" value="Winged helix-like DNA-binding domain superfamily/Winged helix DNA-binding domain"/>
    <property type="match status" value="1"/>
</dbReference>
<evidence type="ECO:0000256" key="2">
    <source>
        <dbReference type="ARBA" id="ARBA00023125"/>
    </source>
</evidence>
<dbReference type="Pfam" id="PF01614">
    <property type="entry name" value="IclR_C"/>
    <property type="match status" value="1"/>
</dbReference>
<dbReference type="GO" id="GO:0003700">
    <property type="term" value="F:DNA-binding transcription factor activity"/>
    <property type="evidence" value="ECO:0007669"/>
    <property type="project" value="TreeGrafter"/>
</dbReference>
<organism evidence="6 7">
    <name type="scientific">Amycolatopsis thermoflava</name>
    <dbReference type="NCBI Taxonomy" id="84480"/>
    <lineage>
        <taxon>Bacteria</taxon>
        <taxon>Bacillati</taxon>
        <taxon>Actinomycetota</taxon>
        <taxon>Actinomycetes</taxon>
        <taxon>Pseudonocardiales</taxon>
        <taxon>Pseudonocardiaceae</taxon>
        <taxon>Amycolatopsis</taxon>
        <taxon>Amycolatopsis methanolica group</taxon>
    </lineage>
</organism>
<dbReference type="Pfam" id="PF09339">
    <property type="entry name" value="HTH_IclR"/>
    <property type="match status" value="1"/>
</dbReference>
<dbReference type="EMBL" id="RKHY01000001">
    <property type="protein sequence ID" value="ROS38566.1"/>
    <property type="molecule type" value="Genomic_DNA"/>
</dbReference>
<dbReference type="PROSITE" id="PS51077">
    <property type="entry name" value="HTH_ICLR"/>
    <property type="match status" value="1"/>
</dbReference>
<keyword evidence="7" id="KW-1185">Reference proteome</keyword>
<evidence type="ECO:0000256" key="3">
    <source>
        <dbReference type="ARBA" id="ARBA00023163"/>
    </source>
</evidence>
<feature type="domain" description="HTH iclR-type" evidence="4">
    <location>
        <begin position="17"/>
        <end position="77"/>
    </location>
</feature>
<dbReference type="GO" id="GO:0003677">
    <property type="term" value="F:DNA binding"/>
    <property type="evidence" value="ECO:0007669"/>
    <property type="project" value="UniProtKB-KW"/>
</dbReference>
<dbReference type="Gene3D" id="3.30.450.40">
    <property type="match status" value="1"/>
</dbReference>
<name>A0A3N2GPL2_9PSEU</name>
<keyword evidence="3" id="KW-0804">Transcription</keyword>
<dbReference type="SUPFAM" id="SSF55781">
    <property type="entry name" value="GAF domain-like"/>
    <property type="match status" value="1"/>
</dbReference>
<dbReference type="PROSITE" id="PS51078">
    <property type="entry name" value="ICLR_ED"/>
    <property type="match status" value="1"/>
</dbReference>
<comment type="caution">
    <text evidence="6">The sequence shown here is derived from an EMBL/GenBank/DDBJ whole genome shotgun (WGS) entry which is preliminary data.</text>
</comment>
<dbReference type="SUPFAM" id="SSF46785">
    <property type="entry name" value="Winged helix' DNA-binding domain"/>
    <property type="match status" value="1"/>
</dbReference>
<dbReference type="AlphaFoldDB" id="A0A3N2GPL2"/>